<reference evidence="2 3" key="1">
    <citation type="journal article" date="2023" name="Plants (Basel)">
        <title>Bridging the Gap: Combining Genomics and Transcriptomics Approaches to Understand Stylosanthes scabra, an Orphan Legume from the Brazilian Caatinga.</title>
        <authorList>
            <person name="Ferreira-Neto J.R.C."/>
            <person name="da Silva M.D."/>
            <person name="Binneck E."/>
            <person name="de Melo N.F."/>
            <person name="da Silva R.H."/>
            <person name="de Melo A.L.T.M."/>
            <person name="Pandolfi V."/>
            <person name="Bustamante F.O."/>
            <person name="Brasileiro-Vidal A.C."/>
            <person name="Benko-Iseppon A.M."/>
        </authorList>
    </citation>
    <scope>NUCLEOTIDE SEQUENCE [LARGE SCALE GENOMIC DNA]</scope>
    <source>
        <tissue evidence="2">Leaves</tissue>
    </source>
</reference>
<dbReference type="Proteomes" id="UP001341840">
    <property type="component" value="Unassembled WGS sequence"/>
</dbReference>
<dbReference type="EMBL" id="JASCZI010211916">
    <property type="protein sequence ID" value="MED6197531.1"/>
    <property type="molecule type" value="Genomic_DNA"/>
</dbReference>
<sequence>MRKLSERHAEWIIVRPIGLLLPPSSFFSEVVFSGIILLIPVSLLRQTGLPPAAGISGDFPPAFARLKQVFGSLFGGKVLHVSASSVLSLLASGQSVESNWV</sequence>
<evidence type="ECO:0000313" key="3">
    <source>
        <dbReference type="Proteomes" id="UP001341840"/>
    </source>
</evidence>
<feature type="transmembrane region" description="Helical" evidence="1">
    <location>
        <begin position="26"/>
        <end position="44"/>
    </location>
</feature>
<comment type="caution">
    <text evidence="2">The sequence shown here is derived from an EMBL/GenBank/DDBJ whole genome shotgun (WGS) entry which is preliminary data.</text>
</comment>
<proteinExistence type="predicted"/>
<keyword evidence="1" id="KW-0472">Membrane</keyword>
<protein>
    <submittedName>
        <fullName evidence="2">Uncharacterized protein</fullName>
    </submittedName>
</protein>
<gene>
    <name evidence="2" type="ORF">PIB30_057304</name>
</gene>
<evidence type="ECO:0000256" key="1">
    <source>
        <dbReference type="SAM" id="Phobius"/>
    </source>
</evidence>
<evidence type="ECO:0000313" key="2">
    <source>
        <dbReference type="EMBL" id="MED6197531.1"/>
    </source>
</evidence>
<accession>A0ABU6XJZ4</accession>
<organism evidence="2 3">
    <name type="scientific">Stylosanthes scabra</name>
    <dbReference type="NCBI Taxonomy" id="79078"/>
    <lineage>
        <taxon>Eukaryota</taxon>
        <taxon>Viridiplantae</taxon>
        <taxon>Streptophyta</taxon>
        <taxon>Embryophyta</taxon>
        <taxon>Tracheophyta</taxon>
        <taxon>Spermatophyta</taxon>
        <taxon>Magnoliopsida</taxon>
        <taxon>eudicotyledons</taxon>
        <taxon>Gunneridae</taxon>
        <taxon>Pentapetalae</taxon>
        <taxon>rosids</taxon>
        <taxon>fabids</taxon>
        <taxon>Fabales</taxon>
        <taxon>Fabaceae</taxon>
        <taxon>Papilionoideae</taxon>
        <taxon>50 kb inversion clade</taxon>
        <taxon>dalbergioids sensu lato</taxon>
        <taxon>Dalbergieae</taxon>
        <taxon>Pterocarpus clade</taxon>
        <taxon>Stylosanthes</taxon>
    </lineage>
</organism>
<keyword evidence="1" id="KW-0812">Transmembrane</keyword>
<keyword evidence="1" id="KW-1133">Transmembrane helix</keyword>
<keyword evidence="3" id="KW-1185">Reference proteome</keyword>
<name>A0ABU6XJZ4_9FABA</name>